<dbReference type="EMBL" id="BPLQ01007063">
    <property type="protein sequence ID" value="GIY27470.1"/>
    <property type="molecule type" value="Genomic_DNA"/>
</dbReference>
<comment type="caution">
    <text evidence="1">The sequence shown here is derived from an EMBL/GenBank/DDBJ whole genome shotgun (WGS) entry which is preliminary data.</text>
</comment>
<evidence type="ECO:0000313" key="1">
    <source>
        <dbReference type="EMBL" id="GIY27470.1"/>
    </source>
</evidence>
<dbReference type="AlphaFoldDB" id="A0AAV4S4P8"/>
<dbReference type="InterPro" id="IPR043502">
    <property type="entry name" value="DNA/RNA_pol_sf"/>
</dbReference>
<keyword evidence="2" id="KW-1185">Reference proteome</keyword>
<dbReference type="PANTHER" id="PTHR31511">
    <property type="entry name" value="PROTEIN CBG23764"/>
    <property type="match status" value="1"/>
</dbReference>
<dbReference type="PANTHER" id="PTHR31511:SF12">
    <property type="entry name" value="RHO TERMINATION FACTOR N-TERMINAL DOMAIN-CONTAINING PROTEIN"/>
    <property type="match status" value="1"/>
</dbReference>
<protein>
    <submittedName>
        <fullName evidence="1">Uncharacterized protein</fullName>
    </submittedName>
</protein>
<accession>A0AAV4S4P8</accession>
<reference evidence="1 2" key="1">
    <citation type="submission" date="2021-06" db="EMBL/GenBank/DDBJ databases">
        <title>Caerostris darwini draft genome.</title>
        <authorList>
            <person name="Kono N."/>
            <person name="Arakawa K."/>
        </authorList>
    </citation>
    <scope>NUCLEOTIDE SEQUENCE [LARGE SCALE GENOMIC DNA]</scope>
</reference>
<proteinExistence type="predicted"/>
<organism evidence="1 2">
    <name type="scientific">Caerostris darwini</name>
    <dbReference type="NCBI Taxonomy" id="1538125"/>
    <lineage>
        <taxon>Eukaryota</taxon>
        <taxon>Metazoa</taxon>
        <taxon>Ecdysozoa</taxon>
        <taxon>Arthropoda</taxon>
        <taxon>Chelicerata</taxon>
        <taxon>Arachnida</taxon>
        <taxon>Araneae</taxon>
        <taxon>Araneomorphae</taxon>
        <taxon>Entelegynae</taxon>
        <taxon>Araneoidea</taxon>
        <taxon>Araneidae</taxon>
        <taxon>Caerostris</taxon>
    </lineage>
</organism>
<dbReference type="Proteomes" id="UP001054837">
    <property type="component" value="Unassembled WGS sequence"/>
</dbReference>
<dbReference type="SUPFAM" id="SSF56672">
    <property type="entry name" value="DNA/RNA polymerases"/>
    <property type="match status" value="1"/>
</dbReference>
<evidence type="ECO:0000313" key="2">
    <source>
        <dbReference type="Proteomes" id="UP001054837"/>
    </source>
</evidence>
<sequence>MSSNKKKSKPWNETIIREKYDVFITNDHERTEELIPPLSVYIGAGFAAEIKHFHIESITEKVFSTEPSSDKSFSFKTEIHKPVAYSILLIDDNKNVVFHKFYCGLDAISNLILCLQNISKAVLKYMKRNIPMDKDGIVSEDKCHLCKQEFPRGCISVTNHDHFSGKVLGKACQGYVVLLAEVFENFRTLSMNYFELDPVHFYTTPSLTWSAGIKTTKVTLELLTDIDMYLMLESGIRGDTDSLCLEVWTEDVYYDLAKKFENVLDFSNYDVSHKYYSEKYKALLGYLKDETKGVPIQEFCALRPKMYSYVFGNENKKTAKGTKKTVVQNVLKHQLYLDILERDELMKNKQTSIISKNHIVSTIKQNKTSLCSFYDKMYMCNKVQCLAYGNVSIKT</sequence>
<gene>
    <name evidence="1" type="primary">AVEN_80271_1</name>
    <name evidence="1" type="ORF">CDAR_33571</name>
</gene>
<name>A0AAV4S4P8_9ARAC</name>
<dbReference type="GO" id="GO:0071897">
    <property type="term" value="P:DNA biosynthetic process"/>
    <property type="evidence" value="ECO:0007669"/>
    <property type="project" value="UniProtKB-ARBA"/>
</dbReference>